<proteinExistence type="inferred from homology"/>
<dbReference type="EMBL" id="JAABFR010000279">
    <property type="protein sequence ID" value="MBD4335637.1"/>
    <property type="molecule type" value="Genomic_DNA"/>
</dbReference>
<comment type="similarity">
    <text evidence="4">Belongs to the GcdB/MmdB/OadB family.</text>
</comment>
<dbReference type="GO" id="GO:0005886">
    <property type="term" value="C:plasma membrane"/>
    <property type="evidence" value="ECO:0007669"/>
    <property type="project" value="UniProtKB-SubCell"/>
</dbReference>
<comment type="cofactor">
    <cofactor evidence="1">
        <name>Na(+)</name>
        <dbReference type="ChEBI" id="CHEBI:29101"/>
    </cofactor>
</comment>
<protein>
    <recommendedName>
        <fullName evidence="6">oxaloacetate decarboxylase (Na(+) extruding)</fullName>
        <ecNumber evidence="6">7.2.4.2</ecNumber>
    </recommendedName>
</protein>
<keyword evidence="7" id="KW-1003">Cell membrane</keyword>
<comment type="catalytic activity">
    <reaction evidence="12">
        <text>oxaloacetate + 2 Na(+)(in) + H(+) = pyruvate + 2 Na(+)(out) + CO2</text>
        <dbReference type="Rhea" id="RHEA:57724"/>
        <dbReference type="ChEBI" id="CHEBI:15361"/>
        <dbReference type="ChEBI" id="CHEBI:15378"/>
        <dbReference type="ChEBI" id="CHEBI:16452"/>
        <dbReference type="ChEBI" id="CHEBI:16526"/>
        <dbReference type="ChEBI" id="CHEBI:29101"/>
        <dbReference type="EC" id="7.2.4.2"/>
    </reaction>
</comment>
<evidence type="ECO:0000256" key="12">
    <source>
        <dbReference type="ARBA" id="ARBA00048176"/>
    </source>
</evidence>
<evidence type="ECO:0000256" key="13">
    <source>
        <dbReference type="SAM" id="Phobius"/>
    </source>
</evidence>
<keyword evidence="9" id="KW-1278">Translocase</keyword>
<evidence type="ECO:0000313" key="14">
    <source>
        <dbReference type="EMBL" id="MBD4335637.1"/>
    </source>
</evidence>
<evidence type="ECO:0000256" key="8">
    <source>
        <dbReference type="ARBA" id="ARBA00022692"/>
    </source>
</evidence>
<dbReference type="GO" id="GO:0015451">
    <property type="term" value="F:decarboxylation-driven active transmembrane transporter activity"/>
    <property type="evidence" value="ECO:0007669"/>
    <property type="project" value="UniProtKB-EC"/>
</dbReference>
<organism evidence="14 15">
    <name type="scientific">Xanthomonas citri pv. citri</name>
    <dbReference type="NCBI Taxonomy" id="611301"/>
    <lineage>
        <taxon>Bacteria</taxon>
        <taxon>Pseudomonadati</taxon>
        <taxon>Pseudomonadota</taxon>
        <taxon>Gammaproteobacteria</taxon>
        <taxon>Lysobacterales</taxon>
        <taxon>Lysobacteraceae</taxon>
        <taxon>Xanthomonas</taxon>
    </lineage>
</organism>
<keyword evidence="11 13" id="KW-0472">Membrane</keyword>
<evidence type="ECO:0000256" key="9">
    <source>
        <dbReference type="ARBA" id="ARBA00022967"/>
    </source>
</evidence>
<dbReference type="Pfam" id="PF03977">
    <property type="entry name" value="OAD_beta"/>
    <property type="match status" value="1"/>
</dbReference>
<evidence type="ECO:0000256" key="5">
    <source>
        <dbReference type="ARBA" id="ARBA00011869"/>
    </source>
</evidence>
<comment type="subcellular location">
    <subcellularLocation>
        <location evidence="3">Cell membrane</location>
        <topology evidence="3">Multi-pass membrane protein</topology>
    </subcellularLocation>
</comment>
<gene>
    <name evidence="14" type="ORF">GUH15_06055</name>
</gene>
<evidence type="ECO:0000256" key="7">
    <source>
        <dbReference type="ARBA" id="ARBA00022475"/>
    </source>
</evidence>
<evidence type="ECO:0000256" key="2">
    <source>
        <dbReference type="ARBA" id="ARBA00003002"/>
    </source>
</evidence>
<accession>A0A8I0L713</accession>
<name>A0A8I0L713_XANCI</name>
<feature type="non-terminal residue" evidence="14">
    <location>
        <position position="1"/>
    </location>
</feature>
<evidence type="ECO:0000256" key="11">
    <source>
        <dbReference type="ARBA" id="ARBA00023136"/>
    </source>
</evidence>
<evidence type="ECO:0000256" key="1">
    <source>
        <dbReference type="ARBA" id="ARBA00001959"/>
    </source>
</evidence>
<dbReference type="AlphaFoldDB" id="A0A8I0L713"/>
<dbReference type="InterPro" id="IPR005661">
    <property type="entry name" value="OadB_MmdB"/>
</dbReference>
<comment type="subunit">
    <text evidence="5">Heterotrimer of an alpha, a beta and a gamma subunit.</text>
</comment>
<comment type="function">
    <text evidence="2">Catalyzes the decarboxylation of oxaloacetate coupled to Na(+) translocation.</text>
</comment>
<dbReference type="EC" id="7.2.4.2" evidence="6"/>
<feature type="transmembrane region" description="Helical" evidence="13">
    <location>
        <begin position="17"/>
        <end position="37"/>
    </location>
</feature>
<dbReference type="PANTHER" id="PTHR35806:SF1">
    <property type="entry name" value="OXALOACETATE DECARBOXYLASE BETA CHAIN 2"/>
    <property type="match status" value="1"/>
</dbReference>
<evidence type="ECO:0000256" key="10">
    <source>
        <dbReference type="ARBA" id="ARBA00022989"/>
    </source>
</evidence>
<dbReference type="GO" id="GO:0016829">
    <property type="term" value="F:lyase activity"/>
    <property type="evidence" value="ECO:0007669"/>
    <property type="project" value="InterPro"/>
</dbReference>
<sequence length="87" mass="8896">IGTMTDFEPLIARPSSLLLGAAAQLGIFFTFVGAKILGFTNKEAASIGIIGGADGPTAIFVTTRLAPHLLGSIAVAAYCYMALVPVI</sequence>
<keyword evidence="8 13" id="KW-0812">Transmembrane</keyword>
<dbReference type="GO" id="GO:0006814">
    <property type="term" value="P:sodium ion transport"/>
    <property type="evidence" value="ECO:0007669"/>
    <property type="project" value="InterPro"/>
</dbReference>
<reference evidence="14" key="1">
    <citation type="submission" date="2020-01" db="EMBL/GenBank/DDBJ databases">
        <authorList>
            <person name="Richard D."/>
        </authorList>
    </citation>
    <scope>NUCLEOTIDE SEQUENCE</scope>
    <source>
        <strain evidence="14">JP541</strain>
    </source>
</reference>
<dbReference type="Proteomes" id="UP000653002">
    <property type="component" value="Unassembled WGS sequence"/>
</dbReference>
<evidence type="ECO:0000313" key="15">
    <source>
        <dbReference type="Proteomes" id="UP000653002"/>
    </source>
</evidence>
<evidence type="ECO:0000256" key="4">
    <source>
        <dbReference type="ARBA" id="ARBA00010924"/>
    </source>
</evidence>
<evidence type="ECO:0000256" key="6">
    <source>
        <dbReference type="ARBA" id="ARBA00011957"/>
    </source>
</evidence>
<feature type="non-terminal residue" evidence="14">
    <location>
        <position position="87"/>
    </location>
</feature>
<keyword evidence="10 13" id="KW-1133">Transmembrane helix</keyword>
<comment type="caution">
    <text evidence="14">The sequence shown here is derived from an EMBL/GenBank/DDBJ whole genome shotgun (WGS) entry which is preliminary data.</text>
</comment>
<evidence type="ECO:0000256" key="3">
    <source>
        <dbReference type="ARBA" id="ARBA00004651"/>
    </source>
</evidence>
<dbReference type="PANTHER" id="PTHR35806">
    <property type="entry name" value="OXALOACETATE DECARBOXYLASE BETA CHAIN 2"/>
    <property type="match status" value="1"/>
</dbReference>